<keyword evidence="3" id="KW-1185">Reference proteome</keyword>
<evidence type="ECO:0000313" key="3">
    <source>
        <dbReference type="Proteomes" id="UP001497516"/>
    </source>
</evidence>
<accession>A0AAV2DBQ6</accession>
<evidence type="ECO:0000313" key="2">
    <source>
        <dbReference type="EMBL" id="CAL1371343.1"/>
    </source>
</evidence>
<proteinExistence type="predicted"/>
<protein>
    <submittedName>
        <fullName evidence="2">Uncharacterized protein</fullName>
    </submittedName>
</protein>
<gene>
    <name evidence="2" type="ORF">LTRI10_LOCUS13415</name>
</gene>
<organism evidence="2 3">
    <name type="scientific">Linum trigynum</name>
    <dbReference type="NCBI Taxonomy" id="586398"/>
    <lineage>
        <taxon>Eukaryota</taxon>
        <taxon>Viridiplantae</taxon>
        <taxon>Streptophyta</taxon>
        <taxon>Embryophyta</taxon>
        <taxon>Tracheophyta</taxon>
        <taxon>Spermatophyta</taxon>
        <taxon>Magnoliopsida</taxon>
        <taxon>eudicotyledons</taxon>
        <taxon>Gunneridae</taxon>
        <taxon>Pentapetalae</taxon>
        <taxon>rosids</taxon>
        <taxon>fabids</taxon>
        <taxon>Malpighiales</taxon>
        <taxon>Linaceae</taxon>
        <taxon>Linum</taxon>
    </lineage>
</organism>
<evidence type="ECO:0000256" key="1">
    <source>
        <dbReference type="SAM" id="MobiDB-lite"/>
    </source>
</evidence>
<name>A0AAV2DBQ6_9ROSI</name>
<dbReference type="EMBL" id="OZ034815">
    <property type="protein sequence ID" value="CAL1371343.1"/>
    <property type="molecule type" value="Genomic_DNA"/>
</dbReference>
<feature type="compositionally biased region" description="Polar residues" evidence="1">
    <location>
        <begin position="1"/>
        <end position="12"/>
    </location>
</feature>
<feature type="region of interest" description="Disordered" evidence="1">
    <location>
        <begin position="1"/>
        <end position="27"/>
    </location>
</feature>
<dbReference type="Proteomes" id="UP001497516">
    <property type="component" value="Chromosome 2"/>
</dbReference>
<sequence>MATLKTTSTNAKELSKGQGGQQHGHVRDHVNINTPYNMATFTATSTKVKEISKGQRGQQHGHVRDHANINTLTNHFRPIHP</sequence>
<reference evidence="2 3" key="1">
    <citation type="submission" date="2024-04" db="EMBL/GenBank/DDBJ databases">
        <authorList>
            <person name="Fracassetti M."/>
        </authorList>
    </citation>
    <scope>NUCLEOTIDE SEQUENCE [LARGE SCALE GENOMIC DNA]</scope>
</reference>
<dbReference type="AlphaFoldDB" id="A0AAV2DBQ6"/>